<dbReference type="Proteomes" id="UP000276260">
    <property type="component" value="Unassembled WGS sequence"/>
</dbReference>
<feature type="domain" description="N-acetyltransferase" evidence="1">
    <location>
        <begin position="12"/>
        <end position="175"/>
    </location>
</feature>
<sequence>MEPVVIAKTPRLTIRQLQLSDAAFVLTLYNDPSFLQHIGDKGVRTLADAEKNLQQGAIASYAEHGYGMWLVEDWQGQAIGLCGLIKRDFLTETDLGYAYLPEFFGKGYAYEAATAVLAYAAQQTDLNTVVAIVSPDNRASKSLLEKLGFVQQGQVLVPDQHQMIDFYRIQLRKTA</sequence>
<dbReference type="GO" id="GO:0016747">
    <property type="term" value="F:acyltransferase activity, transferring groups other than amino-acyl groups"/>
    <property type="evidence" value="ECO:0007669"/>
    <property type="project" value="InterPro"/>
</dbReference>
<gene>
    <name evidence="2" type="ORF">EIK76_04930</name>
</gene>
<dbReference type="SUPFAM" id="SSF55729">
    <property type="entry name" value="Acyl-CoA N-acyltransferases (Nat)"/>
    <property type="match status" value="1"/>
</dbReference>
<dbReference type="EMBL" id="RRCF01000001">
    <property type="protein sequence ID" value="RRJ23414.1"/>
    <property type="molecule type" value="Genomic_DNA"/>
</dbReference>
<dbReference type="Gene3D" id="3.40.630.30">
    <property type="match status" value="1"/>
</dbReference>
<dbReference type="InterPro" id="IPR000182">
    <property type="entry name" value="GNAT_dom"/>
</dbReference>
<dbReference type="AlphaFoldDB" id="A0A3P3QQE1"/>
<dbReference type="Pfam" id="PF13302">
    <property type="entry name" value="Acetyltransf_3"/>
    <property type="match status" value="1"/>
</dbReference>
<comment type="caution">
    <text evidence="2">The sequence shown here is derived from an EMBL/GenBank/DDBJ whole genome shotgun (WGS) entry which is preliminary data.</text>
</comment>
<dbReference type="PROSITE" id="PS51186">
    <property type="entry name" value="GNAT"/>
    <property type="match status" value="1"/>
</dbReference>
<evidence type="ECO:0000313" key="2">
    <source>
        <dbReference type="EMBL" id="RRJ23414.1"/>
    </source>
</evidence>
<dbReference type="InterPro" id="IPR016181">
    <property type="entry name" value="Acyl_CoA_acyltransferase"/>
</dbReference>
<dbReference type="OrthoDB" id="9798081at2"/>
<dbReference type="PANTHER" id="PTHR43792:SF1">
    <property type="entry name" value="N-ACETYLTRANSFERASE DOMAIN-CONTAINING PROTEIN"/>
    <property type="match status" value="1"/>
</dbReference>
<keyword evidence="3" id="KW-1185">Reference proteome</keyword>
<dbReference type="InterPro" id="IPR051531">
    <property type="entry name" value="N-acetyltransferase"/>
</dbReference>
<dbReference type="PANTHER" id="PTHR43792">
    <property type="entry name" value="GNAT FAMILY, PUTATIVE (AFU_ORTHOLOGUE AFUA_3G00765)-RELATED-RELATED"/>
    <property type="match status" value="1"/>
</dbReference>
<evidence type="ECO:0000313" key="3">
    <source>
        <dbReference type="Proteomes" id="UP000276260"/>
    </source>
</evidence>
<proteinExistence type="predicted"/>
<name>A0A3P3QQE1_9GAMM</name>
<reference evidence="2 3" key="1">
    <citation type="submission" date="2018-11" db="EMBL/GenBank/DDBJ databases">
        <title>Draft genome analysis of Rheinheimera mesophila isolated from an industrial waste site.</title>
        <authorList>
            <person name="Yu Q."/>
            <person name="Qi Y."/>
            <person name="Zhang H."/>
            <person name="Lu Y."/>
            <person name="Pu J."/>
        </authorList>
    </citation>
    <scope>NUCLEOTIDE SEQUENCE [LARGE SCALE GENOMIC DNA]</scope>
    <source>
        <strain evidence="2 3">IITR13</strain>
    </source>
</reference>
<accession>A0A3P3QQE1</accession>
<organism evidence="2 3">
    <name type="scientific">Rheinheimera mesophila</name>
    <dbReference type="NCBI Taxonomy" id="1547515"/>
    <lineage>
        <taxon>Bacteria</taxon>
        <taxon>Pseudomonadati</taxon>
        <taxon>Pseudomonadota</taxon>
        <taxon>Gammaproteobacteria</taxon>
        <taxon>Chromatiales</taxon>
        <taxon>Chromatiaceae</taxon>
        <taxon>Rheinheimera</taxon>
    </lineage>
</organism>
<keyword evidence="2" id="KW-0808">Transferase</keyword>
<evidence type="ECO:0000259" key="1">
    <source>
        <dbReference type="PROSITE" id="PS51186"/>
    </source>
</evidence>
<protein>
    <submittedName>
        <fullName evidence="2">N-acetyltransferase</fullName>
    </submittedName>
</protein>